<gene>
    <name evidence="5" type="ORF">QWZ14_03930</name>
</gene>
<dbReference type="InterPro" id="IPR047057">
    <property type="entry name" value="MerR_fam"/>
</dbReference>
<dbReference type="PANTHER" id="PTHR30204:SF92">
    <property type="entry name" value="HTH-TYPE TRANSCRIPTIONAL REGULATOR ZNTR"/>
    <property type="match status" value="1"/>
</dbReference>
<sequence length="151" mass="16122">MAQGGIAIGELSRRTGCNIETIRYYERIGLLPVPARRGRYRLYGAEDVGRLAFVRRARELGFTLDEVRALLGLAAGGGGACAEVREIAAAHLAEVRAKLADLRAMEGVLADAVHQCDMGETPGCPLIGVLASELARIRSHGALAHVRRCSS</sequence>
<keyword evidence="1" id="KW-0805">Transcription regulation</keyword>
<evidence type="ECO:0000256" key="3">
    <source>
        <dbReference type="ARBA" id="ARBA00023163"/>
    </source>
</evidence>
<dbReference type="CDD" id="cd04785">
    <property type="entry name" value="HTH_CadR-PbrR-like"/>
    <property type="match status" value="1"/>
</dbReference>
<organism evidence="5 6">
    <name type="scientific">Paeniroseomonas aquatica</name>
    <dbReference type="NCBI Taxonomy" id="373043"/>
    <lineage>
        <taxon>Bacteria</taxon>
        <taxon>Pseudomonadati</taxon>
        <taxon>Pseudomonadota</taxon>
        <taxon>Alphaproteobacteria</taxon>
        <taxon>Acetobacterales</taxon>
        <taxon>Acetobacteraceae</taxon>
        <taxon>Paeniroseomonas</taxon>
    </lineage>
</organism>
<evidence type="ECO:0000259" key="4">
    <source>
        <dbReference type="PROSITE" id="PS50937"/>
    </source>
</evidence>
<protein>
    <submittedName>
        <fullName evidence="5">Helix-turn-helix domain-containing protein</fullName>
    </submittedName>
</protein>
<dbReference type="SUPFAM" id="SSF46955">
    <property type="entry name" value="Putative DNA-binding domain"/>
    <property type="match status" value="1"/>
</dbReference>
<dbReference type="RefSeq" id="WP_290315263.1">
    <property type="nucleotide sequence ID" value="NZ_JAUFPN010000035.1"/>
</dbReference>
<name>A0ABT8A1G8_9PROT</name>
<dbReference type="InterPro" id="IPR000551">
    <property type="entry name" value="MerR-type_HTH_dom"/>
</dbReference>
<dbReference type="EMBL" id="JAUFPN010000035">
    <property type="protein sequence ID" value="MDN3563523.1"/>
    <property type="molecule type" value="Genomic_DNA"/>
</dbReference>
<dbReference type="Proteomes" id="UP001529369">
    <property type="component" value="Unassembled WGS sequence"/>
</dbReference>
<dbReference type="InterPro" id="IPR015358">
    <property type="entry name" value="Tscrpt_reg_MerR_DNA-bd"/>
</dbReference>
<dbReference type="Pfam" id="PF00376">
    <property type="entry name" value="MerR"/>
    <property type="match status" value="1"/>
</dbReference>
<keyword evidence="2" id="KW-0238">DNA-binding</keyword>
<accession>A0ABT8A1G8</accession>
<evidence type="ECO:0000313" key="5">
    <source>
        <dbReference type="EMBL" id="MDN3563523.1"/>
    </source>
</evidence>
<keyword evidence="3" id="KW-0804">Transcription</keyword>
<dbReference type="PROSITE" id="PS50937">
    <property type="entry name" value="HTH_MERR_2"/>
    <property type="match status" value="1"/>
</dbReference>
<proteinExistence type="predicted"/>
<feature type="domain" description="HTH merR-type" evidence="4">
    <location>
        <begin position="5"/>
        <end position="73"/>
    </location>
</feature>
<dbReference type="PRINTS" id="PR00040">
    <property type="entry name" value="HTHMERR"/>
</dbReference>
<comment type="caution">
    <text evidence="5">The sequence shown here is derived from an EMBL/GenBank/DDBJ whole genome shotgun (WGS) entry which is preliminary data.</text>
</comment>
<dbReference type="SMART" id="SM00422">
    <property type="entry name" value="HTH_MERR"/>
    <property type="match status" value="1"/>
</dbReference>
<reference evidence="6" key="1">
    <citation type="journal article" date="2019" name="Int. J. Syst. Evol. Microbiol.">
        <title>The Global Catalogue of Microorganisms (GCM) 10K type strain sequencing project: providing services to taxonomists for standard genome sequencing and annotation.</title>
        <authorList>
            <consortium name="The Broad Institute Genomics Platform"/>
            <consortium name="The Broad Institute Genome Sequencing Center for Infectious Disease"/>
            <person name="Wu L."/>
            <person name="Ma J."/>
        </authorList>
    </citation>
    <scope>NUCLEOTIDE SEQUENCE [LARGE SCALE GENOMIC DNA]</scope>
    <source>
        <strain evidence="6">CECT 7131</strain>
    </source>
</reference>
<dbReference type="PANTHER" id="PTHR30204">
    <property type="entry name" value="REDOX-CYCLING DRUG-SENSING TRANSCRIPTIONAL ACTIVATOR SOXR"/>
    <property type="match status" value="1"/>
</dbReference>
<dbReference type="Gene3D" id="1.10.1660.10">
    <property type="match status" value="1"/>
</dbReference>
<dbReference type="PROSITE" id="PS00552">
    <property type="entry name" value="HTH_MERR_1"/>
    <property type="match status" value="1"/>
</dbReference>
<evidence type="ECO:0000256" key="1">
    <source>
        <dbReference type="ARBA" id="ARBA00023015"/>
    </source>
</evidence>
<dbReference type="Pfam" id="PF09278">
    <property type="entry name" value="MerR-DNA-bind"/>
    <property type="match status" value="1"/>
</dbReference>
<dbReference type="InterPro" id="IPR009061">
    <property type="entry name" value="DNA-bd_dom_put_sf"/>
</dbReference>
<evidence type="ECO:0000256" key="2">
    <source>
        <dbReference type="ARBA" id="ARBA00023125"/>
    </source>
</evidence>
<evidence type="ECO:0000313" key="6">
    <source>
        <dbReference type="Proteomes" id="UP001529369"/>
    </source>
</evidence>
<keyword evidence="6" id="KW-1185">Reference proteome</keyword>